<dbReference type="InterPro" id="IPR051267">
    <property type="entry name" value="STEAP_metalloreductase"/>
</dbReference>
<sequence length="209" mass="21187">MSAAGVGVLGTGPVARLFAGRLTELGRPVVLGSRDPAAHAGTGFRVVRLAEAVADNPVLINATPGASSVAALTAVGPAAFAGKVLIDVANAVTPEFDLAYPNASLGAALQAALPDARVVKAMNTAPIEDVVRPGELAAADLFLSGDDAAAKESVAELLVSFGWPRERLLDLGGIRTARGPEHFFLLAPALAGAVGTPHLTLRVVHREPA</sequence>
<evidence type="ECO:0000313" key="5">
    <source>
        <dbReference type="Proteomes" id="UP001500483"/>
    </source>
</evidence>
<evidence type="ECO:0000256" key="1">
    <source>
        <dbReference type="ARBA" id="ARBA00023002"/>
    </source>
</evidence>
<dbReference type="RefSeq" id="WP_258348032.1">
    <property type="nucleotide sequence ID" value="NZ_BAAAYK010000016.1"/>
</dbReference>
<dbReference type="SUPFAM" id="SSF51735">
    <property type="entry name" value="NAD(P)-binding Rossmann-fold domains"/>
    <property type="match status" value="1"/>
</dbReference>
<protein>
    <submittedName>
        <fullName evidence="4">NAD(P)-binding domain-containing protein</fullName>
    </submittedName>
</protein>
<organism evidence="4 5">
    <name type="scientific">Saccharopolyspora gregorii</name>
    <dbReference type="NCBI Taxonomy" id="33914"/>
    <lineage>
        <taxon>Bacteria</taxon>
        <taxon>Bacillati</taxon>
        <taxon>Actinomycetota</taxon>
        <taxon>Actinomycetes</taxon>
        <taxon>Pseudonocardiales</taxon>
        <taxon>Pseudonocardiaceae</taxon>
        <taxon>Saccharopolyspora</taxon>
    </lineage>
</organism>
<evidence type="ECO:0000259" key="2">
    <source>
        <dbReference type="Pfam" id="PF03807"/>
    </source>
</evidence>
<keyword evidence="1" id="KW-0560">Oxidoreductase</keyword>
<reference evidence="5" key="2">
    <citation type="journal article" date="2019" name="Int. J. Syst. Evol. Microbiol.">
        <title>The Global Catalogue of Microorganisms (GCM) 10K type strain sequencing project: providing services to taxonomists for standard genome sequencing and annotation.</title>
        <authorList>
            <consortium name="The Broad Institute Genomics Platform"/>
            <consortium name="The Broad Institute Genome Sequencing Center for Infectious Disease"/>
            <person name="Wu L."/>
            <person name="Ma J."/>
        </authorList>
    </citation>
    <scope>NUCLEOTIDE SEQUENCE [LARGE SCALE GENOMIC DNA]</scope>
    <source>
        <strain evidence="5">JCM 9687</strain>
    </source>
</reference>
<dbReference type="PANTHER" id="PTHR14239">
    <property type="entry name" value="DUDULIN-RELATED"/>
    <property type="match status" value="1"/>
</dbReference>
<accession>A0ABP6RNL5</accession>
<feature type="domain" description="Pyrroline-5-carboxylate reductase catalytic N-terminal" evidence="2">
    <location>
        <begin position="6"/>
        <end position="90"/>
    </location>
</feature>
<gene>
    <name evidence="3" type="ORF">GCM10020366_06840</name>
    <name evidence="4" type="ORF">GCM10020366_19350</name>
</gene>
<evidence type="ECO:0000313" key="4">
    <source>
        <dbReference type="EMBL" id="GAA3356205.1"/>
    </source>
</evidence>
<dbReference type="EMBL" id="BAAAYK010000016">
    <property type="protein sequence ID" value="GAA3353458.1"/>
    <property type="molecule type" value="Genomic_DNA"/>
</dbReference>
<dbReference type="PANTHER" id="PTHR14239:SF10">
    <property type="entry name" value="REDUCTASE"/>
    <property type="match status" value="1"/>
</dbReference>
<keyword evidence="5" id="KW-1185">Reference proteome</keyword>
<proteinExistence type="predicted"/>
<name>A0ABP6RNL5_9PSEU</name>
<dbReference type="InterPro" id="IPR028939">
    <property type="entry name" value="P5C_Rdtase_cat_N"/>
</dbReference>
<reference evidence="4" key="3">
    <citation type="submission" date="2023-12" db="EMBL/GenBank/DDBJ databases">
        <authorList>
            <person name="Sun Q."/>
            <person name="Inoue M."/>
        </authorList>
    </citation>
    <scope>NUCLEOTIDE SEQUENCE</scope>
    <source>
        <strain evidence="4">JCM 9687</strain>
    </source>
</reference>
<comment type="caution">
    <text evidence="4">The sequence shown here is derived from an EMBL/GenBank/DDBJ whole genome shotgun (WGS) entry which is preliminary data.</text>
</comment>
<dbReference type="EMBL" id="BAAAYK010000038">
    <property type="protein sequence ID" value="GAA3356205.1"/>
    <property type="molecule type" value="Genomic_DNA"/>
</dbReference>
<evidence type="ECO:0000313" key="3">
    <source>
        <dbReference type="EMBL" id="GAA3353458.1"/>
    </source>
</evidence>
<dbReference type="Proteomes" id="UP001500483">
    <property type="component" value="Unassembled WGS sequence"/>
</dbReference>
<reference evidence="4" key="1">
    <citation type="journal article" date="2014" name="Int. J. Syst. Evol. Microbiol.">
        <title>Complete genome of a new Firmicutes species belonging to the dominant human colonic microbiota ('Ruminococcus bicirculans') reveals two chromosomes and a selective capacity to utilize plant glucans.</title>
        <authorList>
            <consortium name="NISC Comparative Sequencing Program"/>
            <person name="Wegmann U."/>
            <person name="Louis P."/>
            <person name="Goesmann A."/>
            <person name="Henrissat B."/>
            <person name="Duncan S.H."/>
            <person name="Flint H.J."/>
        </authorList>
    </citation>
    <scope>NUCLEOTIDE SEQUENCE</scope>
    <source>
        <strain evidence="4">JCM 9687</strain>
    </source>
</reference>
<dbReference type="InterPro" id="IPR036291">
    <property type="entry name" value="NAD(P)-bd_dom_sf"/>
</dbReference>
<dbReference type="Gene3D" id="3.40.50.720">
    <property type="entry name" value="NAD(P)-binding Rossmann-like Domain"/>
    <property type="match status" value="1"/>
</dbReference>
<dbReference type="Pfam" id="PF03807">
    <property type="entry name" value="F420_oxidored"/>
    <property type="match status" value="1"/>
</dbReference>